<comment type="caution">
    <text evidence="2">The sequence shown here is derived from an EMBL/GenBank/DDBJ whole genome shotgun (WGS) entry which is preliminary data.</text>
</comment>
<keyword evidence="3" id="KW-1185">Reference proteome</keyword>
<evidence type="ECO:0000313" key="3">
    <source>
        <dbReference type="Proteomes" id="UP000275199"/>
    </source>
</evidence>
<keyword evidence="1" id="KW-0812">Transmembrane</keyword>
<proteinExistence type="predicted"/>
<sequence>MERRMQALEAAIPDIRDKLTRSETKLDSIEKHGATKADLASTESTLIKWYVGTAFALVGLTSAMAFGVARLLQ</sequence>
<organism evidence="2 3">
    <name type="scientific">Pseudomonas neustonica</name>
    <dbReference type="NCBI Taxonomy" id="2487346"/>
    <lineage>
        <taxon>Bacteria</taxon>
        <taxon>Pseudomonadati</taxon>
        <taxon>Pseudomonadota</taxon>
        <taxon>Gammaproteobacteria</taxon>
        <taxon>Pseudomonadales</taxon>
        <taxon>Pseudomonadaceae</taxon>
        <taxon>Pseudomonas</taxon>
    </lineage>
</organism>
<gene>
    <name evidence="2" type="ORF">EF096_15750</name>
</gene>
<evidence type="ECO:0000256" key="1">
    <source>
        <dbReference type="SAM" id="Phobius"/>
    </source>
</evidence>
<feature type="transmembrane region" description="Helical" evidence="1">
    <location>
        <begin position="49"/>
        <end position="72"/>
    </location>
</feature>
<accession>A0ABX9XEP5</accession>
<keyword evidence="1" id="KW-0472">Membrane</keyword>
<keyword evidence="1" id="KW-1133">Transmembrane helix</keyword>
<reference evidence="2 3" key="1">
    <citation type="submission" date="2018-11" db="EMBL/GenBank/DDBJ databases">
        <authorList>
            <person name="Jang G.I."/>
            <person name="Hwang C.Y."/>
        </authorList>
    </citation>
    <scope>NUCLEOTIDE SEQUENCE [LARGE SCALE GENOMIC DNA]</scope>
    <source>
        <strain evidence="2 3">SSM26</strain>
    </source>
</reference>
<dbReference type="EMBL" id="RKKU01000024">
    <property type="protein sequence ID" value="ROZ82113.1"/>
    <property type="molecule type" value="Genomic_DNA"/>
</dbReference>
<evidence type="ECO:0008006" key="4">
    <source>
        <dbReference type="Google" id="ProtNLM"/>
    </source>
</evidence>
<name>A0ABX9XEP5_9PSED</name>
<protein>
    <recommendedName>
        <fullName evidence="4">DUF1640 domain-containing protein</fullName>
    </recommendedName>
</protein>
<evidence type="ECO:0000313" key="2">
    <source>
        <dbReference type="EMBL" id="ROZ82113.1"/>
    </source>
</evidence>
<dbReference type="Proteomes" id="UP000275199">
    <property type="component" value="Unassembled WGS sequence"/>
</dbReference>